<name>A0A7R6RD55_9RHOO</name>
<keyword evidence="1" id="KW-0472">Membrane</keyword>
<keyword evidence="1" id="KW-0812">Transmembrane</keyword>
<evidence type="ECO:0000256" key="1">
    <source>
        <dbReference type="SAM" id="Phobius"/>
    </source>
</evidence>
<dbReference type="Proteomes" id="UP000463961">
    <property type="component" value="Chromosome"/>
</dbReference>
<dbReference type="AlphaFoldDB" id="A0A7R6RD55"/>
<evidence type="ECO:0000313" key="2">
    <source>
        <dbReference type="EMBL" id="BBU68796.1"/>
    </source>
</evidence>
<sequence>MSCKTTEQLKSAKLLTATIYVMYAASFLVGVIWFIAIIMNYVKRDDVTDTYLESHFRWQIRTFWFSMLWAAAGFLLSYVNVGYLVGLGFIVLPIDALWVLYRIIKGCLYLNDGKEMYQAK</sequence>
<organism evidence="2 3">
    <name type="scientific">Fluviibacter phosphoraccumulans</name>
    <dbReference type="NCBI Taxonomy" id="1751046"/>
    <lineage>
        <taxon>Bacteria</taxon>
        <taxon>Pseudomonadati</taxon>
        <taxon>Pseudomonadota</taxon>
        <taxon>Betaproteobacteria</taxon>
        <taxon>Rhodocyclales</taxon>
        <taxon>Fluviibacteraceae</taxon>
        <taxon>Fluviibacter</taxon>
    </lineage>
</organism>
<gene>
    <name evidence="2" type="ORF">ICHIAU1_10790</name>
</gene>
<protein>
    <recommendedName>
        <fullName evidence="4">Transmembrane protein</fullName>
    </recommendedName>
</protein>
<keyword evidence="1" id="KW-1133">Transmembrane helix</keyword>
<evidence type="ECO:0000313" key="3">
    <source>
        <dbReference type="Proteomes" id="UP000463961"/>
    </source>
</evidence>
<evidence type="ECO:0008006" key="4">
    <source>
        <dbReference type="Google" id="ProtNLM"/>
    </source>
</evidence>
<feature type="transmembrane region" description="Helical" evidence="1">
    <location>
        <begin position="20"/>
        <end position="42"/>
    </location>
</feature>
<keyword evidence="3" id="KW-1185">Reference proteome</keyword>
<reference evidence="3" key="1">
    <citation type="submission" date="2020-01" db="EMBL/GenBank/DDBJ databases">
        <title>Phosphoaccumulans saitamaens gen. nov., sp. nov., a polyphosphate accumulating bacterium isolated from surface river water.</title>
        <authorList>
            <person name="Watanabe K."/>
            <person name="Suda W."/>
        </authorList>
    </citation>
    <scope>NUCLEOTIDE SEQUENCE [LARGE SCALE GENOMIC DNA]</scope>
    <source>
        <strain evidence="3">ICHIAU1</strain>
    </source>
</reference>
<proteinExistence type="predicted"/>
<feature type="transmembrane region" description="Helical" evidence="1">
    <location>
        <begin position="85"/>
        <end position="104"/>
    </location>
</feature>
<feature type="transmembrane region" description="Helical" evidence="1">
    <location>
        <begin position="62"/>
        <end position="79"/>
    </location>
</feature>
<dbReference type="RefSeq" id="WP_162050448.1">
    <property type="nucleotide sequence ID" value="NZ_AP022345.1"/>
</dbReference>
<accession>A0A7R6RD55</accession>
<dbReference type="EMBL" id="AP022345">
    <property type="protein sequence ID" value="BBU68796.1"/>
    <property type="molecule type" value="Genomic_DNA"/>
</dbReference>
<dbReference type="OrthoDB" id="5405464at2"/>